<feature type="compositionally biased region" description="Low complexity" evidence="2">
    <location>
        <begin position="39"/>
        <end position="52"/>
    </location>
</feature>
<feature type="region of interest" description="Disordered" evidence="2">
    <location>
        <begin position="638"/>
        <end position="661"/>
    </location>
</feature>
<feature type="compositionally biased region" description="Polar residues" evidence="2">
    <location>
        <begin position="792"/>
        <end position="807"/>
    </location>
</feature>
<feature type="region of interest" description="Disordered" evidence="2">
    <location>
        <begin position="1048"/>
        <end position="1189"/>
    </location>
</feature>
<evidence type="ECO:0000256" key="1">
    <source>
        <dbReference type="SAM" id="Coils"/>
    </source>
</evidence>
<feature type="region of interest" description="Disordered" evidence="2">
    <location>
        <begin position="1"/>
        <end position="172"/>
    </location>
</feature>
<dbReference type="Proteomes" id="UP000245884">
    <property type="component" value="Unassembled WGS sequence"/>
</dbReference>
<feature type="region of interest" description="Disordered" evidence="2">
    <location>
        <begin position="737"/>
        <end position="760"/>
    </location>
</feature>
<accession>A0A316UKT4</accession>
<feature type="coiled-coil region" evidence="1">
    <location>
        <begin position="1021"/>
        <end position="1048"/>
    </location>
</feature>
<dbReference type="EMBL" id="KZ819676">
    <property type="protein sequence ID" value="PWN25418.1"/>
    <property type="molecule type" value="Genomic_DNA"/>
</dbReference>
<dbReference type="InterPro" id="IPR011048">
    <property type="entry name" value="Haem_d1_sf"/>
</dbReference>
<proteinExistence type="predicted"/>
<sequence length="1339" mass="140396">MSSQLLALLNGSGMSASSSSPSAPADSSPSAPAPPPSRSPTSARNAASLLQGLLGGTGAAPELISTTSTTSTNSQPQASSPAPAQPETASAMLLGLLSPPKTQPAGQSATQPAVTPSPQGSIPTASPPPATPFNFQSPFESLGLKASSPRQQLSVKSPAAIPAPQPQAGSFVQSDISTSLEAPSTSAAFSAAATEPEQRVTPAQPSYDLKTSGSSPARAPGAEARPTAHLSLAELHARGAFNDASTSGYSALDATSTRIDLAALQPGGVASLHPAKLETVGYMGSKRAKPVEPFISGPLAVDGATTAAFQIPRVANLSDDTAVWISSKGRIHLLNSSTTDRVTLEDLDQEAVGGIWITPDEELSEGDQRQWIVAGSTAKGLSFWTIVEGDQYDTTFLGTLLLAGETVENGGVQDFSWITSMRTSEPRLRAAWLVGSSQSSDNASVLLRDFSNLVKLFDQTQNLKLTHKQALSKGVIEIVPSDDTPIAGQAFSPDASLFFTLRAHAHSRSLSIVYESASTGKTRAALGTIRLDPLPTSSAPPAVSFFALINDPNYDLAATTSSNCPRAAIIGLARNTIVGLVDLAKGTWHHVWHFEAPSPHYNFIEYHRDTATLLIANSYRGSVFAHRFAVLELPHANISSGGGGGASARGRRGPREREESGLTEAKVFRNRLAVVGRLPWSVELPAKLREFPLTVSPTSISVVGESLISFVVFVAHSLGVMSVSLPPLEKESEKAFVERTEREEREEREAAEIRAETRDDTLAETLTVDNTTADVTEVEDNVGQAAEDGARTSLQPGQPSDNVNGGTSHHAWGQADASTTGTPSVDMPALIASLESRLDAKLTTLLTNATEHSRPSSTPLLSPSALSAIASEVAHTLSGQLTDLVIPEVRSSLRSLVQPEALREALRQAAEQEMAGNAEAIEHITRSTIDRLESSVKKNSLQIISLTLAPRFDQSMSRMIDIMESKYTEGLKKAHEDAAAAVERDRAASAAAAAASEAKLAQMQTAMEDMSATLDKTTALLTALVTKLEGLEVQNRSLQQTVAELTKKNRAAPPAPALSPPTSAATWGTALGPAGSAASWSQVTTPLSAPTAAPIHSPPSAPLRTPTGYREAQGAATPGGRWVPLEPFSPGAATASAAPPASAPAPAPTSPLRFLPSTLSAAPAPLSFSSLPAQQPQPKAQASSPPLPNVEDELLSTLMPREGSVDLLPVLARLQDAYGSAATALEEGATRDSLAMEARLRVSQAVLLALLHRLGDLLATPAGGSPAQVELQALWAEAAAARLDRNDATIAQAFKAVVGQVRRNFEMGWNRRGAVAGTGGISWWTQVRFEERLRRFLLE</sequence>
<feature type="compositionally biased region" description="Polar residues" evidence="2">
    <location>
        <begin position="1078"/>
        <end position="1088"/>
    </location>
</feature>
<organism evidence="3 4">
    <name type="scientific">Jaminaea rosea</name>
    <dbReference type="NCBI Taxonomy" id="1569628"/>
    <lineage>
        <taxon>Eukaryota</taxon>
        <taxon>Fungi</taxon>
        <taxon>Dikarya</taxon>
        <taxon>Basidiomycota</taxon>
        <taxon>Ustilaginomycotina</taxon>
        <taxon>Exobasidiomycetes</taxon>
        <taxon>Microstromatales</taxon>
        <taxon>Microstromatales incertae sedis</taxon>
        <taxon>Jaminaea</taxon>
    </lineage>
</organism>
<feature type="compositionally biased region" description="Polar residues" evidence="2">
    <location>
        <begin position="201"/>
        <end position="215"/>
    </location>
</feature>
<keyword evidence="1" id="KW-0175">Coiled coil</keyword>
<dbReference type="GeneID" id="37028759"/>
<feature type="compositionally biased region" description="Low complexity" evidence="2">
    <location>
        <begin position="65"/>
        <end position="91"/>
    </location>
</feature>
<evidence type="ECO:0000313" key="3">
    <source>
        <dbReference type="EMBL" id="PWN25418.1"/>
    </source>
</evidence>
<protein>
    <submittedName>
        <fullName evidence="3">Uncharacterized protein</fullName>
    </submittedName>
</protein>
<feature type="compositionally biased region" description="Low complexity" evidence="2">
    <location>
        <begin position="158"/>
        <end position="168"/>
    </location>
</feature>
<feature type="region of interest" description="Disordered" evidence="2">
    <location>
        <begin position="788"/>
        <end position="824"/>
    </location>
</feature>
<feature type="compositionally biased region" description="Polar residues" evidence="2">
    <location>
        <begin position="104"/>
        <end position="120"/>
    </location>
</feature>
<evidence type="ECO:0000313" key="4">
    <source>
        <dbReference type="Proteomes" id="UP000245884"/>
    </source>
</evidence>
<keyword evidence="4" id="KW-1185">Reference proteome</keyword>
<feature type="compositionally biased region" description="Low complexity" evidence="2">
    <location>
        <begin position="1150"/>
        <end position="1184"/>
    </location>
</feature>
<feature type="compositionally biased region" description="Low complexity" evidence="2">
    <location>
        <begin position="1129"/>
        <end position="1140"/>
    </location>
</feature>
<gene>
    <name evidence="3" type="ORF">BDZ90DRAFT_234240</name>
</gene>
<reference evidence="3 4" key="1">
    <citation type="journal article" date="2018" name="Mol. Biol. Evol.">
        <title>Broad Genomic Sampling Reveals a Smut Pathogenic Ancestry of the Fungal Clade Ustilaginomycotina.</title>
        <authorList>
            <person name="Kijpornyongpan T."/>
            <person name="Mondo S.J."/>
            <person name="Barry K."/>
            <person name="Sandor L."/>
            <person name="Lee J."/>
            <person name="Lipzen A."/>
            <person name="Pangilinan J."/>
            <person name="LaButti K."/>
            <person name="Hainaut M."/>
            <person name="Henrissat B."/>
            <person name="Grigoriev I.V."/>
            <person name="Spatafora J.W."/>
            <person name="Aime M.C."/>
        </authorList>
    </citation>
    <scope>NUCLEOTIDE SEQUENCE [LARGE SCALE GENOMIC DNA]</scope>
    <source>
        <strain evidence="3 4">MCA 5214</strain>
    </source>
</reference>
<dbReference type="SUPFAM" id="SSF51004">
    <property type="entry name" value="C-terminal (heme d1) domain of cytochrome cd1-nitrite reductase"/>
    <property type="match status" value="1"/>
</dbReference>
<feature type="region of interest" description="Disordered" evidence="2">
    <location>
        <begin position="187"/>
        <end position="226"/>
    </location>
</feature>
<name>A0A316UKT4_9BASI</name>
<evidence type="ECO:0000256" key="2">
    <source>
        <dbReference type="SAM" id="MobiDB-lite"/>
    </source>
</evidence>
<dbReference type="RefSeq" id="XP_025360030.1">
    <property type="nucleotide sequence ID" value="XM_025506936.1"/>
</dbReference>
<feature type="compositionally biased region" description="Low complexity" evidence="2">
    <location>
        <begin position="15"/>
        <end position="30"/>
    </location>
</feature>
<dbReference type="STRING" id="1569628.A0A316UKT4"/>